<dbReference type="Pfam" id="PF13245">
    <property type="entry name" value="AAA_19"/>
    <property type="match status" value="1"/>
</dbReference>
<gene>
    <name evidence="2" type="ORF">RO950_02495</name>
</gene>
<sequence length="448" mass="52506">MNITVAGAGAGKTTKMAKDVLEYSKMTDNKKYIFVITFTNSACNKIKEELKKRNGTIPQRIKVMTIHSFLLQQFIFPFYHLVYPQKFKSVSVINLPTNPMYKNNKIKELKKLEMIHVKEITSEAQYLICGKSNDNKKIKEKRKNIINLLSKYIDSIYIDEAQDIDEKCKFVLSELEKHNIIINLIGDPKQDLRGRNVFKKIVDEQKDANFININYRCPIEHVTFSNKYVENKQQQNSIKIGGNINFIFEDDINLNEYMSEFAFGLQYIYQKNKRFVFNDNVQDNSSLTHELKIIVNETELSNIKKETTLYFLLSETQKSIKTNNDKKLIIKAIERRLDYKLNNKQWAKLHEAMETFEKSINDYDEQGIIVQSIDKVKGLDNENCLFIISNELFPYLVGLKKENNKMNNYLYVGLTRSKENLTILITNEVVDKYGKKYVKEKIDYILDN</sequence>
<protein>
    <submittedName>
        <fullName evidence="2">AAA family ATPase</fullName>
    </submittedName>
</protein>
<proteinExistence type="predicted"/>
<dbReference type="InterPro" id="IPR027417">
    <property type="entry name" value="P-loop_NTPase"/>
</dbReference>
<dbReference type="RefSeq" id="WP_033079804.1">
    <property type="nucleotide sequence ID" value="NZ_CP024809.1"/>
</dbReference>
<dbReference type="PANTHER" id="PTHR11070">
    <property type="entry name" value="UVRD / RECB / PCRA DNA HELICASE FAMILY MEMBER"/>
    <property type="match status" value="1"/>
</dbReference>
<dbReference type="EMBL" id="JAVSOO010000004">
    <property type="protein sequence ID" value="MDT4285891.1"/>
    <property type="molecule type" value="Genomic_DNA"/>
</dbReference>
<dbReference type="Pfam" id="PF01443">
    <property type="entry name" value="Viral_helicase1"/>
    <property type="match status" value="1"/>
</dbReference>
<keyword evidence="3" id="KW-1185">Reference proteome</keyword>
<comment type="caution">
    <text evidence="2">The sequence shown here is derived from an EMBL/GenBank/DDBJ whole genome shotgun (WGS) entry which is preliminary data.</text>
</comment>
<reference evidence="2 3" key="1">
    <citation type="submission" date="2023-08" db="EMBL/GenBank/DDBJ databases">
        <title>Genomic surveillance of Staphylococcus haemolyticus neonatal outbreak in southern France.</title>
        <authorList>
            <person name="Magnan C."/>
            <person name="Morsli M."/>
            <person name="Thiery B."/>
            <person name="Salipante F."/>
            <person name="Attar J."/>
            <person name="Massimo D.M."/>
            <person name="Ory J."/>
            <person name="Pantel A."/>
            <person name="Lavigne J.-P."/>
        </authorList>
    </citation>
    <scope>NUCLEOTIDE SEQUENCE [LARGE SCALE GENOMIC DNA]</scope>
    <source>
        <strain evidence="2 3">NSH026</strain>
    </source>
</reference>
<evidence type="ECO:0000313" key="3">
    <source>
        <dbReference type="Proteomes" id="UP001269271"/>
    </source>
</evidence>
<feature type="domain" description="(+)RNA virus helicase C-terminal" evidence="1">
    <location>
        <begin position="261"/>
        <end position="424"/>
    </location>
</feature>
<dbReference type="InterPro" id="IPR027351">
    <property type="entry name" value="(+)RNA_virus_helicase_core_dom"/>
</dbReference>
<evidence type="ECO:0000259" key="1">
    <source>
        <dbReference type="Pfam" id="PF01443"/>
    </source>
</evidence>
<evidence type="ECO:0000313" key="2">
    <source>
        <dbReference type="EMBL" id="MDT4285891.1"/>
    </source>
</evidence>
<dbReference type="PANTHER" id="PTHR11070:SF2">
    <property type="entry name" value="ATP-DEPENDENT DNA HELICASE SRS2"/>
    <property type="match status" value="1"/>
</dbReference>
<dbReference type="SUPFAM" id="SSF52540">
    <property type="entry name" value="P-loop containing nucleoside triphosphate hydrolases"/>
    <property type="match status" value="1"/>
</dbReference>
<dbReference type="InterPro" id="IPR000212">
    <property type="entry name" value="DNA_helicase_UvrD/REP"/>
</dbReference>
<organism evidence="2 3">
    <name type="scientific">Staphylococcus haemolyticus</name>
    <dbReference type="NCBI Taxonomy" id="1283"/>
    <lineage>
        <taxon>Bacteria</taxon>
        <taxon>Bacillati</taxon>
        <taxon>Bacillota</taxon>
        <taxon>Bacilli</taxon>
        <taxon>Bacillales</taxon>
        <taxon>Staphylococcaceae</taxon>
        <taxon>Staphylococcus</taxon>
    </lineage>
</organism>
<dbReference type="Gene3D" id="3.40.50.300">
    <property type="entry name" value="P-loop containing nucleotide triphosphate hydrolases"/>
    <property type="match status" value="2"/>
</dbReference>
<accession>A0ABU3IGU4</accession>
<dbReference type="Proteomes" id="UP001269271">
    <property type="component" value="Unassembled WGS sequence"/>
</dbReference>
<name>A0ABU3IGU4_STAHA</name>